<keyword evidence="2" id="KW-1185">Reference proteome</keyword>
<sequence length="439" mass="47912">MPSTGRNPTTDIRAGCTRKCDNDRHSEDALERMNIGMQTRMQTRMQIVARARGCYVLPMPLMRIPFTAPLPSPTVVPASATTIQGAVAALHAFLTAPAERGGKTVILSGAGISVASGLADYRGTNGTYTLNKTYRPIYFHEFSANHEARKRYWARSFLGWTTLNRSRPNVAHEAVANLGETGLISTVITQNVDSFHSKAHPKLKTLELHGYLRNCVCLSCRTEYNREKFQADLAKLNPTWAAFLAEMLDSGALTTENPDERRQRGLKTNPDGDVDVPGIEYSTFRYPPCPKCLKSPPEGTKVEMDSDGAWSPNSTAGVLKPAVIMFGESISNPVRLAVESAIDEASRMLVLGSSLATYSAWRLAKRAKQESMPIAIVNMGGVRGEESFLNDVSPSDTGKGGVRCALPLEEVLPALVGRLRQDAIASSARNTTFQPAPWR</sequence>
<evidence type="ECO:0000313" key="2">
    <source>
        <dbReference type="Proteomes" id="UP001281147"/>
    </source>
</evidence>
<evidence type="ECO:0000313" key="1">
    <source>
        <dbReference type="EMBL" id="KAK3683053.1"/>
    </source>
</evidence>
<organism evidence="1 2">
    <name type="scientific">Vermiconidia calcicola</name>
    <dbReference type="NCBI Taxonomy" id="1690605"/>
    <lineage>
        <taxon>Eukaryota</taxon>
        <taxon>Fungi</taxon>
        <taxon>Dikarya</taxon>
        <taxon>Ascomycota</taxon>
        <taxon>Pezizomycotina</taxon>
        <taxon>Dothideomycetes</taxon>
        <taxon>Dothideomycetidae</taxon>
        <taxon>Mycosphaerellales</taxon>
        <taxon>Extremaceae</taxon>
        <taxon>Vermiconidia</taxon>
    </lineage>
</organism>
<gene>
    <name evidence="1" type="ORF">LTR37_020617</name>
</gene>
<reference evidence="1" key="1">
    <citation type="submission" date="2023-07" db="EMBL/GenBank/DDBJ databases">
        <title>Black Yeasts Isolated from many extreme environments.</title>
        <authorList>
            <person name="Coleine C."/>
            <person name="Stajich J.E."/>
            <person name="Selbmann L."/>
        </authorList>
    </citation>
    <scope>NUCLEOTIDE SEQUENCE</scope>
    <source>
        <strain evidence="1">CCFEE 5714</strain>
    </source>
</reference>
<dbReference type="EMBL" id="JAUTXU010000373">
    <property type="protein sequence ID" value="KAK3683053.1"/>
    <property type="molecule type" value="Genomic_DNA"/>
</dbReference>
<protein>
    <submittedName>
        <fullName evidence="1">Uncharacterized protein</fullName>
    </submittedName>
</protein>
<accession>A0ACC3MDV9</accession>
<proteinExistence type="predicted"/>
<comment type="caution">
    <text evidence="1">The sequence shown here is derived from an EMBL/GenBank/DDBJ whole genome shotgun (WGS) entry which is preliminary data.</text>
</comment>
<name>A0ACC3MDV9_9PEZI</name>
<dbReference type="Proteomes" id="UP001281147">
    <property type="component" value="Unassembled WGS sequence"/>
</dbReference>